<reference evidence="1" key="1">
    <citation type="submission" date="2019-12" db="EMBL/GenBank/DDBJ databases">
        <title>Genome sequencing and annotation of Brassica cretica.</title>
        <authorList>
            <person name="Studholme D.J."/>
            <person name="Sarris P.F."/>
        </authorList>
    </citation>
    <scope>NUCLEOTIDE SEQUENCE</scope>
    <source>
        <strain evidence="1">PFS-102/07</strain>
        <tissue evidence="1">Leaf</tissue>
    </source>
</reference>
<dbReference type="AlphaFoldDB" id="A0A8S9M900"/>
<gene>
    <name evidence="1" type="ORF">F2Q70_00010733</name>
</gene>
<evidence type="ECO:0000313" key="1">
    <source>
        <dbReference type="EMBL" id="KAF2614987.1"/>
    </source>
</evidence>
<accession>A0A8S9M900</accession>
<organism evidence="1">
    <name type="scientific">Brassica cretica</name>
    <name type="common">Mustard</name>
    <dbReference type="NCBI Taxonomy" id="69181"/>
    <lineage>
        <taxon>Eukaryota</taxon>
        <taxon>Viridiplantae</taxon>
        <taxon>Streptophyta</taxon>
        <taxon>Embryophyta</taxon>
        <taxon>Tracheophyta</taxon>
        <taxon>Spermatophyta</taxon>
        <taxon>Magnoliopsida</taxon>
        <taxon>eudicotyledons</taxon>
        <taxon>Gunneridae</taxon>
        <taxon>Pentapetalae</taxon>
        <taxon>rosids</taxon>
        <taxon>malvids</taxon>
        <taxon>Brassicales</taxon>
        <taxon>Brassicaceae</taxon>
        <taxon>Brassiceae</taxon>
        <taxon>Brassica</taxon>
    </lineage>
</organism>
<protein>
    <submittedName>
        <fullName evidence="1">Uncharacterized protein</fullName>
    </submittedName>
</protein>
<comment type="caution">
    <text evidence="1">The sequence shown here is derived from an EMBL/GenBank/DDBJ whole genome shotgun (WGS) entry which is preliminary data.</text>
</comment>
<sequence length="51" mass="5202">MDRGGYHNGNDGRCGGGDYNNGGGNYVVMVMENEAAASMAALTGTATMITK</sequence>
<dbReference type="EMBL" id="QGKY02000089">
    <property type="protein sequence ID" value="KAF2614987.1"/>
    <property type="molecule type" value="Genomic_DNA"/>
</dbReference>
<name>A0A8S9M900_BRACR</name>
<proteinExistence type="predicted"/>